<organism evidence="2 3">
    <name type="scientific">Halorarum halophilum</name>
    <dbReference type="NCBI Taxonomy" id="2743090"/>
    <lineage>
        <taxon>Archaea</taxon>
        <taxon>Methanobacteriati</taxon>
        <taxon>Methanobacteriota</taxon>
        <taxon>Stenosarchaea group</taxon>
        <taxon>Halobacteria</taxon>
        <taxon>Halobacteriales</taxon>
        <taxon>Haloferacaceae</taxon>
        <taxon>Halorarum</taxon>
    </lineage>
</organism>
<dbReference type="Pfam" id="PF25873">
    <property type="entry name" value="WHD_MalT"/>
    <property type="match status" value="1"/>
</dbReference>
<accession>A0A7D5L2Y0</accession>
<evidence type="ECO:0000313" key="3">
    <source>
        <dbReference type="Proteomes" id="UP000509750"/>
    </source>
</evidence>
<dbReference type="OrthoDB" id="350172at2157"/>
<dbReference type="InterPro" id="IPR059106">
    <property type="entry name" value="WHD_MalT"/>
</dbReference>
<dbReference type="KEGG" id="halg:HUG10_15835"/>
<evidence type="ECO:0000313" key="2">
    <source>
        <dbReference type="EMBL" id="QLG28923.1"/>
    </source>
</evidence>
<gene>
    <name evidence="2" type="ORF">HUG10_15835</name>
</gene>
<proteinExistence type="predicted"/>
<protein>
    <recommendedName>
        <fullName evidence="1">MalT-like winged helix domain-containing protein</fullName>
    </recommendedName>
</protein>
<dbReference type="RefSeq" id="WP_179170497.1">
    <property type="nucleotide sequence ID" value="NZ_CP058529.1"/>
</dbReference>
<feature type="domain" description="MalT-like winged helix" evidence="1">
    <location>
        <begin position="252"/>
        <end position="316"/>
    </location>
</feature>
<dbReference type="GeneID" id="56030334"/>
<dbReference type="AlphaFoldDB" id="A0A7D5L2Y0"/>
<keyword evidence="3" id="KW-1185">Reference proteome</keyword>
<name>A0A7D5L2Y0_9EURY</name>
<sequence length="687" mass="77302">MEQDSLSNHDSLALANVERPEVDRIASSVRDGNTLTHVFGEVGTMSNDLLERTKTTLEEWSIRSFHVSELYDTDYVIQQLALELYDTLPRRTRLLIQAKSASLSTPVGGGGLGTENPFNRPIDLLRRVSDRVSTETVVFIHDIHTLSAPPAEITAALQEIKRNLSDSVSMVTSGEYRLNGVHSIEARPLPEDTFTDVVTTQWPKVNLDRAEEIYDGVEGMPLYLGLLLEANGSDDDVAISNVADEATAILEDYVASLSIKEQEFLRTTSVLLELDERVCAHLTGLSRPEAAELLRGLADQLAIRKVGRRDGIARYKLRSDLQGYLYTHAEAAEESHRTMLEYYLEELFKGESQSLLGRALYPGLLCSHHLKGSVGGNLTAGTIKAELDTHNLDLEEKLELCLTFLPHFCILETDTEEVLFELLDEVREEIADRYPSEFEFKQIIGVDGYRIGFRLLVARNTPDDEQATQLYQQMATLADETLEYIATHSDEADGLETWVQMICLASAYAYQKCGEQELVETRLEPVFQKLEALGIPRTMVIAVYHRTMRFADQLEFDTILDELLSSELDDTFTAIGERQSAKEYLSEARGKMGNAFNGTGASLYEELQNYPAAFTRYIDDITSIIDPTDLHVELEEFPVDIQQHGYLLCSLVISVLYQLTSMTDLYQLCYSEHGLRISFPRKEEEAE</sequence>
<dbReference type="Proteomes" id="UP000509750">
    <property type="component" value="Chromosome"/>
</dbReference>
<dbReference type="EMBL" id="CP058529">
    <property type="protein sequence ID" value="QLG28923.1"/>
    <property type="molecule type" value="Genomic_DNA"/>
</dbReference>
<evidence type="ECO:0000259" key="1">
    <source>
        <dbReference type="Pfam" id="PF25873"/>
    </source>
</evidence>
<reference evidence="2 3" key="1">
    <citation type="submission" date="2020-07" db="EMBL/GenBank/DDBJ databases">
        <title>Gai3-2, isolated from salt lake.</title>
        <authorList>
            <person name="Cui H."/>
            <person name="Shi X."/>
        </authorList>
    </citation>
    <scope>NUCLEOTIDE SEQUENCE [LARGE SCALE GENOMIC DNA]</scope>
    <source>
        <strain evidence="2 3">Gai3-2</strain>
    </source>
</reference>